<dbReference type="InterPro" id="IPR003826">
    <property type="entry name" value="AdoMetDC_fam_prok"/>
</dbReference>
<dbReference type="SUPFAM" id="SSF56276">
    <property type="entry name" value="S-adenosylmethionine decarboxylase"/>
    <property type="match status" value="1"/>
</dbReference>
<dbReference type="PANTHER" id="PTHR33866">
    <property type="entry name" value="S-ADENOSYLMETHIONINE DECARBOXYLASE PROENZYME"/>
    <property type="match status" value="1"/>
</dbReference>
<dbReference type="RefSeq" id="WP_344431676.1">
    <property type="nucleotide sequence ID" value="NZ_BAAANN010000066.1"/>
</dbReference>
<reference evidence="11 12" key="1">
    <citation type="journal article" date="2019" name="Int. J. Syst. Evol. Microbiol.">
        <title>The Global Catalogue of Microorganisms (GCM) 10K type strain sequencing project: providing services to taxonomists for standard genome sequencing and annotation.</title>
        <authorList>
            <consortium name="The Broad Institute Genomics Platform"/>
            <consortium name="The Broad Institute Genome Sequencing Center for Infectious Disease"/>
            <person name="Wu L."/>
            <person name="Ma J."/>
        </authorList>
    </citation>
    <scope>NUCLEOTIDE SEQUENCE [LARGE SCALE GENOMIC DNA]</scope>
    <source>
        <strain evidence="11 12">JCM 14545</strain>
    </source>
</reference>
<evidence type="ECO:0008006" key="13">
    <source>
        <dbReference type="Google" id="ProtNLM"/>
    </source>
</evidence>
<dbReference type="Gene3D" id="3.60.90.10">
    <property type="entry name" value="S-adenosylmethionine decarboxylase"/>
    <property type="match status" value="1"/>
</dbReference>
<keyword evidence="4" id="KW-0068">Autocatalytic cleavage</keyword>
<gene>
    <name evidence="11" type="ORF">GCM10009754_84610</name>
</gene>
<evidence type="ECO:0000256" key="4">
    <source>
        <dbReference type="ARBA" id="ARBA00022813"/>
    </source>
</evidence>
<proteinExistence type="predicted"/>
<evidence type="ECO:0000256" key="9">
    <source>
        <dbReference type="ARBA" id="ARBA00023270"/>
    </source>
</evidence>
<keyword evidence="2" id="KW-0949">S-adenosyl-L-methionine</keyword>
<dbReference type="Proteomes" id="UP001501116">
    <property type="component" value="Unassembled WGS sequence"/>
</dbReference>
<dbReference type="EMBL" id="BAAANN010000066">
    <property type="protein sequence ID" value="GAA1992641.1"/>
    <property type="molecule type" value="Genomic_DNA"/>
</dbReference>
<evidence type="ECO:0000256" key="10">
    <source>
        <dbReference type="ARBA" id="ARBA00023317"/>
    </source>
</evidence>
<evidence type="ECO:0000313" key="12">
    <source>
        <dbReference type="Proteomes" id="UP001501116"/>
    </source>
</evidence>
<dbReference type="InterPro" id="IPR016067">
    <property type="entry name" value="S-AdoMet_deCO2ase_core"/>
</dbReference>
<evidence type="ECO:0000313" key="11">
    <source>
        <dbReference type="EMBL" id="GAA1992641.1"/>
    </source>
</evidence>
<sequence length="120" mass="12627">MINAVYDITGCTTNPEPSELLNAMRAAVAQLGCTVLGELPVVFQPHGATCVLVLAESHLTVSTWPEYQLAHVDLFTCRADTEPENAIAPILVALGGRTVHGQRIGRLGPTGSPPVGADVR</sequence>
<comment type="caution">
    <text evidence="11">The sequence shown here is derived from an EMBL/GenBank/DDBJ whole genome shotgun (WGS) entry which is preliminary data.</text>
</comment>
<dbReference type="PANTHER" id="PTHR33866:SF2">
    <property type="entry name" value="S-ADENOSYLMETHIONINE DECARBOXYLASE PROENZYME"/>
    <property type="match status" value="1"/>
</dbReference>
<keyword evidence="12" id="KW-1185">Reference proteome</keyword>
<accession>A0ABN2SU49</accession>
<keyword evidence="7" id="KW-0865">Zymogen</keyword>
<name>A0ABN2SU49_9PSEU</name>
<keyword evidence="6" id="KW-0620">Polyamine biosynthesis</keyword>
<dbReference type="Pfam" id="PF02675">
    <property type="entry name" value="AdoMet_dc"/>
    <property type="match status" value="1"/>
</dbReference>
<keyword evidence="8" id="KW-0456">Lyase</keyword>
<evidence type="ECO:0000256" key="2">
    <source>
        <dbReference type="ARBA" id="ARBA00022691"/>
    </source>
</evidence>
<evidence type="ECO:0000256" key="7">
    <source>
        <dbReference type="ARBA" id="ARBA00023145"/>
    </source>
</evidence>
<keyword evidence="10" id="KW-0670">Pyruvate</keyword>
<keyword evidence="3" id="KW-0210">Decarboxylase</keyword>
<evidence type="ECO:0000256" key="6">
    <source>
        <dbReference type="ARBA" id="ARBA00023115"/>
    </source>
</evidence>
<evidence type="ECO:0000256" key="1">
    <source>
        <dbReference type="ARBA" id="ARBA00001928"/>
    </source>
</evidence>
<evidence type="ECO:0000256" key="8">
    <source>
        <dbReference type="ARBA" id="ARBA00023239"/>
    </source>
</evidence>
<keyword evidence="9" id="KW-0704">Schiff base</keyword>
<comment type="cofactor">
    <cofactor evidence="1">
        <name>pyruvate</name>
        <dbReference type="ChEBI" id="CHEBI:15361"/>
    </cofactor>
</comment>
<evidence type="ECO:0000256" key="3">
    <source>
        <dbReference type="ARBA" id="ARBA00022793"/>
    </source>
</evidence>
<organism evidence="11 12">
    <name type="scientific">Amycolatopsis minnesotensis</name>
    <dbReference type="NCBI Taxonomy" id="337894"/>
    <lineage>
        <taxon>Bacteria</taxon>
        <taxon>Bacillati</taxon>
        <taxon>Actinomycetota</taxon>
        <taxon>Actinomycetes</taxon>
        <taxon>Pseudonocardiales</taxon>
        <taxon>Pseudonocardiaceae</taxon>
        <taxon>Amycolatopsis</taxon>
    </lineage>
</organism>
<evidence type="ECO:0000256" key="5">
    <source>
        <dbReference type="ARBA" id="ARBA00023066"/>
    </source>
</evidence>
<keyword evidence="5" id="KW-0745">Spermidine biosynthesis</keyword>
<protein>
    <recommendedName>
        <fullName evidence="13">S-adenosylmethionine decarboxylase</fullName>
    </recommendedName>
</protein>